<dbReference type="RefSeq" id="WP_319832293.1">
    <property type="nucleotide sequence ID" value="NZ_CP138858.1"/>
</dbReference>
<keyword evidence="1" id="KW-0472">Membrane</keyword>
<gene>
    <name evidence="2" type="ORF">SH580_18455</name>
</gene>
<keyword evidence="1" id="KW-0812">Transmembrane</keyword>
<name>A0ABZ0RKV2_9BACT</name>
<evidence type="ECO:0000313" key="3">
    <source>
        <dbReference type="Proteomes" id="UP001324993"/>
    </source>
</evidence>
<accession>A0ABZ0RKV2</accession>
<evidence type="ECO:0000313" key="2">
    <source>
        <dbReference type="EMBL" id="WPJ95405.1"/>
    </source>
</evidence>
<feature type="transmembrane region" description="Helical" evidence="1">
    <location>
        <begin position="83"/>
        <end position="103"/>
    </location>
</feature>
<dbReference type="Proteomes" id="UP001324993">
    <property type="component" value="Chromosome"/>
</dbReference>
<reference evidence="2 3" key="1">
    <citation type="submission" date="2023-11" db="EMBL/GenBank/DDBJ databases">
        <title>Coraliomargarita sp. nov., isolated from marine algae.</title>
        <authorList>
            <person name="Lee J.K."/>
            <person name="Baek J.H."/>
            <person name="Kim J.M."/>
            <person name="Choi D.G."/>
            <person name="Jeon C.O."/>
        </authorList>
    </citation>
    <scope>NUCLEOTIDE SEQUENCE [LARGE SCALE GENOMIC DNA]</scope>
    <source>
        <strain evidence="2 3">J2-16</strain>
    </source>
</reference>
<keyword evidence="3" id="KW-1185">Reference proteome</keyword>
<keyword evidence="1" id="KW-1133">Transmembrane helix</keyword>
<proteinExistence type="predicted"/>
<dbReference type="EMBL" id="CP138858">
    <property type="protein sequence ID" value="WPJ95405.1"/>
    <property type="molecule type" value="Genomic_DNA"/>
</dbReference>
<organism evidence="2 3">
    <name type="scientific">Coraliomargarita algicola</name>
    <dbReference type="NCBI Taxonomy" id="3092156"/>
    <lineage>
        <taxon>Bacteria</taxon>
        <taxon>Pseudomonadati</taxon>
        <taxon>Verrucomicrobiota</taxon>
        <taxon>Opitutia</taxon>
        <taxon>Puniceicoccales</taxon>
        <taxon>Coraliomargaritaceae</taxon>
        <taxon>Coraliomargarita</taxon>
    </lineage>
</organism>
<protein>
    <submittedName>
        <fullName evidence="2">Uncharacterized protein</fullName>
    </submittedName>
</protein>
<sequence>MSDDPTFKMSQDYELVRPLKKRAYPILIEEWEHLKGKINSICDNANLFHTAGSVLLGISGSALVAALTLNLPALPNGETPMPIVLSWLIVVSALVCGCLALFFGHHQRKVQNSTAEDVVEHMELIEKRYEQKKS</sequence>
<feature type="transmembrane region" description="Helical" evidence="1">
    <location>
        <begin position="47"/>
        <end position="71"/>
    </location>
</feature>
<evidence type="ECO:0000256" key="1">
    <source>
        <dbReference type="SAM" id="Phobius"/>
    </source>
</evidence>